<accession>A0AAN7QL55</accession>
<gene>
    <name evidence="2" type="ORF">SAY87_031203</name>
</gene>
<dbReference type="EMBL" id="JAXIOK010000005">
    <property type="protein sequence ID" value="KAK4770671.1"/>
    <property type="molecule type" value="Genomic_DNA"/>
</dbReference>
<evidence type="ECO:0000256" key="1">
    <source>
        <dbReference type="SAM" id="MobiDB-lite"/>
    </source>
</evidence>
<name>A0AAN7QL55_9MYRT</name>
<sequence>MVALENMYPWTEMPARLWSGPTSSVLWIQKQLPFSPSSPQRHPVIGYQNVELSPYQVLTNSSTGFDARFVSHGAHERSHQAAQCPGTMQHSPSCNAPSLPIY</sequence>
<evidence type="ECO:0000313" key="2">
    <source>
        <dbReference type="EMBL" id="KAK4770671.1"/>
    </source>
</evidence>
<dbReference type="AlphaFoldDB" id="A0AAN7QL55"/>
<reference evidence="2 3" key="1">
    <citation type="journal article" date="2023" name="Hortic Res">
        <title>Pangenome of water caltrop reveals structural variations and asymmetric subgenome divergence after allopolyploidization.</title>
        <authorList>
            <person name="Zhang X."/>
            <person name="Chen Y."/>
            <person name="Wang L."/>
            <person name="Yuan Y."/>
            <person name="Fang M."/>
            <person name="Shi L."/>
            <person name="Lu R."/>
            <person name="Comes H.P."/>
            <person name="Ma Y."/>
            <person name="Chen Y."/>
            <person name="Huang G."/>
            <person name="Zhou Y."/>
            <person name="Zheng Z."/>
            <person name="Qiu Y."/>
        </authorList>
    </citation>
    <scope>NUCLEOTIDE SEQUENCE [LARGE SCALE GENOMIC DNA]</scope>
    <source>
        <tissue evidence="2">Roots</tissue>
    </source>
</reference>
<feature type="region of interest" description="Disordered" evidence="1">
    <location>
        <begin position="76"/>
        <end position="102"/>
    </location>
</feature>
<evidence type="ECO:0000313" key="3">
    <source>
        <dbReference type="Proteomes" id="UP001345219"/>
    </source>
</evidence>
<comment type="caution">
    <text evidence="2">The sequence shown here is derived from an EMBL/GenBank/DDBJ whole genome shotgun (WGS) entry which is preliminary data.</text>
</comment>
<organism evidence="2 3">
    <name type="scientific">Trapa incisa</name>
    <dbReference type="NCBI Taxonomy" id="236973"/>
    <lineage>
        <taxon>Eukaryota</taxon>
        <taxon>Viridiplantae</taxon>
        <taxon>Streptophyta</taxon>
        <taxon>Embryophyta</taxon>
        <taxon>Tracheophyta</taxon>
        <taxon>Spermatophyta</taxon>
        <taxon>Magnoliopsida</taxon>
        <taxon>eudicotyledons</taxon>
        <taxon>Gunneridae</taxon>
        <taxon>Pentapetalae</taxon>
        <taxon>rosids</taxon>
        <taxon>malvids</taxon>
        <taxon>Myrtales</taxon>
        <taxon>Lythraceae</taxon>
        <taxon>Trapa</taxon>
    </lineage>
</organism>
<proteinExistence type="predicted"/>
<feature type="compositionally biased region" description="Polar residues" evidence="1">
    <location>
        <begin position="86"/>
        <end position="96"/>
    </location>
</feature>
<protein>
    <submittedName>
        <fullName evidence="2">Uncharacterized protein</fullName>
    </submittedName>
</protein>
<keyword evidence="3" id="KW-1185">Reference proteome</keyword>
<dbReference type="Proteomes" id="UP001345219">
    <property type="component" value="Chromosome 24"/>
</dbReference>